<reference evidence="15 16" key="1">
    <citation type="journal article" date="2019" name="Front. Genet.">
        <title>Whole-Genome Sequencing of the Opportunistic Yeast Pathogen Candida inconspicua Uncovers Its Hybrid Origin.</title>
        <authorList>
            <person name="Mixao V."/>
            <person name="Hansen A.P."/>
            <person name="Saus E."/>
            <person name="Boekhout T."/>
            <person name="Lass-Florl C."/>
            <person name="Gabaldon T."/>
        </authorList>
    </citation>
    <scope>NUCLEOTIDE SEQUENCE [LARGE SCALE GENOMIC DNA]</scope>
    <source>
        <strain evidence="15 16">CBS 180</strain>
    </source>
</reference>
<evidence type="ECO:0000256" key="9">
    <source>
        <dbReference type="ARBA" id="ARBA00022843"/>
    </source>
</evidence>
<dbReference type="AlphaFoldDB" id="A0A4T0X0P5"/>
<gene>
    <name evidence="15" type="ORF">CANINC_003077</name>
</gene>
<dbReference type="Proteomes" id="UP000307173">
    <property type="component" value="Unassembled WGS sequence"/>
</dbReference>
<evidence type="ECO:0000313" key="16">
    <source>
        <dbReference type="Proteomes" id="UP000307173"/>
    </source>
</evidence>
<sequence>MSFLAGGGECAVNNNPLAQLSKRAEVDTSLQASARNQSNITQQHHVLHSETTMNPHSQQMMNKFMDQNSNLLSNSFDFHPMSHEINNLMNDRNQLQNQFNPQLYHQQISQPVIQGTTQNISRSWASEFAATNPVLTESASSLQQNDFTQHQRNPLMHSNNLFRLQQTPLINSNIQLQRNLQNNVQQSNGQQFQTSVQNVDWEDTFKDLEEYATEVETNSRVEFEPLDELKINKSHMMSFNDKYHEEYQFEENNEFLHNPSAYEIGCKLMDGGAKLSEAALAFEAAVQEDPKHVDAWLKLGLVQTQNEKELKGITALENCLLIDKKNLTALMNLAISYVNEGYDNAAFKTFESWIETKYPEIVSKARSENPNDTSDDRYSLNKRITNLFLKAAQLSPSGVNIDADVQTGLGVLFYAMEEYDKTLDCFQAAIRCDPNNALSWNRLGASYANSNRPEQAIEAYSKALQLNPNFVRARYNLGVSFINMGMYKDAVDHLLTGLSMHEVESPDGNNTLVSDTVQSSSLIETLKRAFLAMDRRDLIDKVRPGMNVSQFRKEFNV</sequence>
<keyword evidence="6" id="KW-1017">Isopeptide bond</keyword>
<proteinExistence type="inferred from homology"/>
<keyword evidence="10" id="KW-0882">Thioester bond</keyword>
<evidence type="ECO:0000256" key="1">
    <source>
        <dbReference type="ARBA" id="ARBA00004275"/>
    </source>
</evidence>
<evidence type="ECO:0000256" key="6">
    <source>
        <dbReference type="ARBA" id="ARBA00022499"/>
    </source>
</evidence>
<dbReference type="SMART" id="SM00028">
    <property type="entry name" value="TPR"/>
    <property type="match status" value="4"/>
</dbReference>
<dbReference type="Pfam" id="PF13432">
    <property type="entry name" value="TPR_16"/>
    <property type="match status" value="1"/>
</dbReference>
<dbReference type="EMBL" id="SELW01000512">
    <property type="protein sequence ID" value="TID23916.1"/>
    <property type="molecule type" value="Genomic_DNA"/>
</dbReference>
<dbReference type="GO" id="GO:0005829">
    <property type="term" value="C:cytosol"/>
    <property type="evidence" value="ECO:0007669"/>
    <property type="project" value="UniProtKB-SubCell"/>
</dbReference>
<name>A0A4T0X0P5_9ASCO</name>
<evidence type="ECO:0000256" key="11">
    <source>
        <dbReference type="ARBA" id="ARBA00023010"/>
    </source>
</evidence>
<dbReference type="STRING" id="52247.A0A4T0X0P5"/>
<evidence type="ECO:0000256" key="5">
    <source>
        <dbReference type="ARBA" id="ARBA00022490"/>
    </source>
</evidence>
<organism evidence="15 16">
    <name type="scientific">Pichia inconspicua</name>
    <dbReference type="NCBI Taxonomy" id="52247"/>
    <lineage>
        <taxon>Eukaryota</taxon>
        <taxon>Fungi</taxon>
        <taxon>Dikarya</taxon>
        <taxon>Ascomycota</taxon>
        <taxon>Saccharomycotina</taxon>
        <taxon>Pichiomycetes</taxon>
        <taxon>Pichiales</taxon>
        <taxon>Pichiaceae</taxon>
        <taxon>Pichia</taxon>
    </lineage>
</organism>
<keyword evidence="12" id="KW-0576">Peroxisome</keyword>
<dbReference type="InterPro" id="IPR024111">
    <property type="entry name" value="PEX5/PEX5L"/>
</dbReference>
<evidence type="ECO:0000256" key="7">
    <source>
        <dbReference type="ARBA" id="ARBA00022737"/>
    </source>
</evidence>
<keyword evidence="8 14" id="KW-0802">TPR repeat</keyword>
<evidence type="ECO:0000256" key="8">
    <source>
        <dbReference type="ARBA" id="ARBA00022803"/>
    </source>
</evidence>
<protein>
    <recommendedName>
        <fullName evidence="4">Peroxisomal targeting signal receptor</fullName>
    </recommendedName>
    <alternativeName>
        <fullName evidence="13">Peroxin-5</fullName>
    </alternativeName>
</protein>
<dbReference type="GO" id="GO:0005052">
    <property type="term" value="F:peroxisome matrix targeting signal-1 binding"/>
    <property type="evidence" value="ECO:0007669"/>
    <property type="project" value="TreeGrafter"/>
</dbReference>
<feature type="repeat" description="TPR" evidence="14">
    <location>
        <begin position="403"/>
        <end position="436"/>
    </location>
</feature>
<keyword evidence="16" id="KW-1185">Reference proteome</keyword>
<comment type="caution">
    <text evidence="15">The sequence shown here is derived from an EMBL/GenBank/DDBJ whole genome shotgun (WGS) entry which is preliminary data.</text>
</comment>
<dbReference type="PROSITE" id="PS50293">
    <property type="entry name" value="TPR_REGION"/>
    <property type="match status" value="1"/>
</dbReference>
<evidence type="ECO:0000256" key="13">
    <source>
        <dbReference type="ARBA" id="ARBA00032505"/>
    </source>
</evidence>
<dbReference type="Gene3D" id="1.25.40.10">
    <property type="entry name" value="Tetratricopeptide repeat domain"/>
    <property type="match status" value="1"/>
</dbReference>
<dbReference type="OrthoDB" id="10006023at2759"/>
<evidence type="ECO:0000256" key="4">
    <source>
        <dbReference type="ARBA" id="ARBA00014710"/>
    </source>
</evidence>
<keyword evidence="11" id="KW-0653">Protein transport</keyword>
<dbReference type="GO" id="GO:0005778">
    <property type="term" value="C:peroxisomal membrane"/>
    <property type="evidence" value="ECO:0007669"/>
    <property type="project" value="TreeGrafter"/>
</dbReference>
<keyword evidence="11" id="KW-0811">Translocation</keyword>
<keyword evidence="5" id="KW-0963">Cytoplasm</keyword>
<evidence type="ECO:0000256" key="3">
    <source>
        <dbReference type="ARBA" id="ARBA00005348"/>
    </source>
</evidence>
<feature type="repeat" description="TPR" evidence="14">
    <location>
        <begin position="437"/>
        <end position="470"/>
    </location>
</feature>
<accession>A0A4T0X0P5</accession>
<dbReference type="PANTHER" id="PTHR10130">
    <property type="entry name" value="PEROXISOMAL TARGETING SIGNAL 1 RECEPTOR PEX5"/>
    <property type="match status" value="1"/>
</dbReference>
<evidence type="ECO:0000256" key="10">
    <source>
        <dbReference type="ARBA" id="ARBA00022966"/>
    </source>
</evidence>
<evidence type="ECO:0000256" key="14">
    <source>
        <dbReference type="PROSITE-ProRule" id="PRU00339"/>
    </source>
</evidence>
<keyword evidence="9" id="KW-0832">Ubl conjugation</keyword>
<dbReference type="GO" id="GO:0016560">
    <property type="term" value="P:protein import into peroxisome matrix, docking"/>
    <property type="evidence" value="ECO:0007669"/>
    <property type="project" value="TreeGrafter"/>
</dbReference>
<dbReference type="PROSITE" id="PS50005">
    <property type="entry name" value="TPR"/>
    <property type="match status" value="2"/>
</dbReference>
<evidence type="ECO:0000313" key="15">
    <source>
        <dbReference type="EMBL" id="TID23916.1"/>
    </source>
</evidence>
<keyword evidence="11" id="KW-0813">Transport</keyword>
<evidence type="ECO:0000256" key="2">
    <source>
        <dbReference type="ARBA" id="ARBA00004514"/>
    </source>
</evidence>
<dbReference type="SUPFAM" id="SSF48452">
    <property type="entry name" value="TPR-like"/>
    <property type="match status" value="1"/>
</dbReference>
<evidence type="ECO:0000256" key="12">
    <source>
        <dbReference type="ARBA" id="ARBA00023140"/>
    </source>
</evidence>
<keyword evidence="7" id="KW-0677">Repeat</keyword>
<dbReference type="PANTHER" id="PTHR10130:SF0">
    <property type="entry name" value="GH08708P"/>
    <property type="match status" value="1"/>
</dbReference>
<dbReference type="InterPro" id="IPR011990">
    <property type="entry name" value="TPR-like_helical_dom_sf"/>
</dbReference>
<dbReference type="Pfam" id="PF00515">
    <property type="entry name" value="TPR_1"/>
    <property type="match status" value="1"/>
</dbReference>
<dbReference type="InterPro" id="IPR019734">
    <property type="entry name" value="TPR_rpt"/>
</dbReference>
<comment type="similarity">
    <text evidence="3">Belongs to the peroxisomal targeting signal receptor family.</text>
</comment>
<comment type="subcellular location">
    <subcellularLocation>
        <location evidence="2">Cytoplasm</location>
        <location evidence="2">Cytosol</location>
    </subcellularLocation>
    <subcellularLocation>
        <location evidence="1">Peroxisome</location>
    </subcellularLocation>
</comment>